<reference evidence="2" key="1">
    <citation type="journal article" date="2009" name="Rice">
        <title>De Novo Next Generation Sequencing of Plant Genomes.</title>
        <authorList>
            <person name="Rounsley S."/>
            <person name="Marri P.R."/>
            <person name="Yu Y."/>
            <person name="He R."/>
            <person name="Sisneros N."/>
            <person name="Goicoechea J.L."/>
            <person name="Lee S.J."/>
            <person name="Angelova A."/>
            <person name="Kudrna D."/>
            <person name="Luo M."/>
            <person name="Affourtit J."/>
            <person name="Desany B."/>
            <person name="Knight J."/>
            <person name="Niazi F."/>
            <person name="Egholm M."/>
            <person name="Wing R.A."/>
        </authorList>
    </citation>
    <scope>NUCLEOTIDE SEQUENCE [LARGE SCALE GENOMIC DNA]</scope>
    <source>
        <strain evidence="2">cv. IRGC 105608</strain>
    </source>
</reference>
<protein>
    <submittedName>
        <fullName evidence="2">Uncharacterized protein</fullName>
    </submittedName>
</protein>
<organism evidence="2">
    <name type="scientific">Oryza barthii</name>
    <dbReference type="NCBI Taxonomy" id="65489"/>
    <lineage>
        <taxon>Eukaryota</taxon>
        <taxon>Viridiplantae</taxon>
        <taxon>Streptophyta</taxon>
        <taxon>Embryophyta</taxon>
        <taxon>Tracheophyta</taxon>
        <taxon>Spermatophyta</taxon>
        <taxon>Magnoliopsida</taxon>
        <taxon>Liliopsida</taxon>
        <taxon>Poales</taxon>
        <taxon>Poaceae</taxon>
        <taxon>BOP clade</taxon>
        <taxon>Oryzoideae</taxon>
        <taxon>Oryzeae</taxon>
        <taxon>Oryzinae</taxon>
        <taxon>Oryza</taxon>
    </lineage>
</organism>
<evidence type="ECO:0000313" key="2">
    <source>
        <dbReference type="EnsemblPlants" id="OBART04G05010.1"/>
    </source>
</evidence>
<accession>A0A0D3FTB8</accession>
<feature type="region of interest" description="Disordered" evidence="1">
    <location>
        <begin position="1"/>
        <end position="68"/>
    </location>
</feature>
<dbReference type="Proteomes" id="UP000026960">
    <property type="component" value="Chromosome 4"/>
</dbReference>
<dbReference type="Gramene" id="OBART04G05010.1">
    <property type="protein sequence ID" value="OBART04G05010.1"/>
    <property type="gene ID" value="OBART04G05010"/>
</dbReference>
<dbReference type="AlphaFoldDB" id="A0A0D3FTB8"/>
<evidence type="ECO:0000313" key="3">
    <source>
        <dbReference type="Proteomes" id="UP000026960"/>
    </source>
</evidence>
<evidence type="ECO:0000256" key="1">
    <source>
        <dbReference type="SAM" id="MobiDB-lite"/>
    </source>
</evidence>
<dbReference type="HOGENOM" id="CLU_117380_0_0_1"/>
<proteinExistence type="predicted"/>
<dbReference type="EnsemblPlants" id="OBART04G05010.1">
    <property type="protein sequence ID" value="OBART04G05010.1"/>
    <property type="gene ID" value="OBART04G05010"/>
</dbReference>
<dbReference type="PaxDb" id="65489-OBART04G05010.1"/>
<sequence length="150" mass="15351">MVAAGDTTRSGGGGRDDRGIVEDGGGGQQRVRQLVAATVGRDDGGSVGTMEGEPRTTATGGDGRGNSKWRRRAGMTEAALRHAHPSAFYSSAVVDMCTGETAVSADDVGENPKHRSACCCVLPLAGVELMMNITAPYIAAKFPALAIASN</sequence>
<reference evidence="2" key="2">
    <citation type="submission" date="2015-03" db="UniProtKB">
        <authorList>
            <consortium name="EnsemblPlants"/>
        </authorList>
    </citation>
    <scope>IDENTIFICATION</scope>
</reference>
<name>A0A0D3FTB8_9ORYZ</name>
<keyword evidence="3" id="KW-1185">Reference proteome</keyword>